<dbReference type="RefSeq" id="WP_122627460.1">
    <property type="nucleotide sequence ID" value="NZ_UPPP01000064.1"/>
</dbReference>
<reference evidence="6 7" key="1">
    <citation type="submission" date="2018-06" db="EMBL/GenBank/DDBJ databases">
        <authorList>
            <person name="Strepis N."/>
        </authorList>
    </citation>
    <scope>NUCLEOTIDE SEQUENCE [LARGE SCALE GENOMIC DNA]</scope>
    <source>
        <strain evidence="6">LUCI</strain>
    </source>
</reference>
<name>A0A498R8K9_9FIRM</name>
<dbReference type="InterPro" id="IPR020935">
    <property type="entry name" value="PdiEstase_YfcE_CS"/>
</dbReference>
<organism evidence="6 7">
    <name type="scientific">Lucifera butyrica</name>
    <dbReference type="NCBI Taxonomy" id="1351585"/>
    <lineage>
        <taxon>Bacteria</taxon>
        <taxon>Bacillati</taxon>
        <taxon>Bacillota</taxon>
        <taxon>Negativicutes</taxon>
        <taxon>Veillonellales</taxon>
        <taxon>Veillonellaceae</taxon>
        <taxon>Lucifera</taxon>
    </lineage>
</organism>
<evidence type="ECO:0000313" key="6">
    <source>
        <dbReference type="EMBL" id="VBB06513.1"/>
    </source>
</evidence>
<comment type="cofactor">
    <cofactor evidence="4">
        <name>a divalent metal cation</name>
        <dbReference type="ChEBI" id="CHEBI:60240"/>
    </cofactor>
</comment>
<keyword evidence="3" id="KW-0378">Hydrolase</keyword>
<accession>A0A498R8K9</accession>
<evidence type="ECO:0000256" key="3">
    <source>
        <dbReference type="ARBA" id="ARBA00022801"/>
    </source>
</evidence>
<dbReference type="GO" id="GO:0046872">
    <property type="term" value="F:metal ion binding"/>
    <property type="evidence" value="ECO:0007669"/>
    <property type="project" value="UniProtKB-KW"/>
</dbReference>
<keyword evidence="2 4" id="KW-0479">Metal-binding</keyword>
<dbReference type="EMBL" id="UPPP01000064">
    <property type="protein sequence ID" value="VBB06513.1"/>
    <property type="molecule type" value="Genomic_DNA"/>
</dbReference>
<dbReference type="PROSITE" id="PS01269">
    <property type="entry name" value="UPF0025"/>
    <property type="match status" value="1"/>
</dbReference>
<sequence>MKIGVISDTHGSKAAVKLAVAAAGPVAMWLHAGDYYWDSYYLAEITALPVHMVAGNCDGSGDRAQVDAFIEAGNKKIWLTHGHRYGVKHGVQDLLYWGKQFEADVVIYGHTHMPQIAWQNGLLIFNPGSAAEPRGGSFPTCGLLELLPDGKIRPELLDLIDPHR</sequence>
<evidence type="ECO:0000313" key="7">
    <source>
        <dbReference type="Proteomes" id="UP000277811"/>
    </source>
</evidence>
<protein>
    <recommendedName>
        <fullName evidence="4">Phosphoesterase</fullName>
        <ecNumber evidence="4">3.1.4.-</ecNumber>
    </recommendedName>
</protein>
<evidence type="ECO:0000256" key="4">
    <source>
        <dbReference type="RuleBase" id="RU362039"/>
    </source>
</evidence>
<evidence type="ECO:0000256" key="1">
    <source>
        <dbReference type="ARBA" id="ARBA00008950"/>
    </source>
</evidence>
<dbReference type="PANTHER" id="PTHR11124">
    <property type="entry name" value="VACUOLAR SORTING PROTEIN VPS29"/>
    <property type="match status" value="1"/>
</dbReference>
<dbReference type="InterPro" id="IPR024654">
    <property type="entry name" value="Calcineurin-like_PHP_lpxH"/>
</dbReference>
<evidence type="ECO:0000256" key="2">
    <source>
        <dbReference type="ARBA" id="ARBA00022723"/>
    </source>
</evidence>
<comment type="similarity">
    <text evidence="1 4">Belongs to the metallophosphoesterase superfamily. YfcE family.</text>
</comment>
<dbReference type="Gene3D" id="3.60.21.10">
    <property type="match status" value="1"/>
</dbReference>
<dbReference type="OrthoDB" id="9800565at2"/>
<dbReference type="Proteomes" id="UP000277811">
    <property type="component" value="Unassembled WGS sequence"/>
</dbReference>
<proteinExistence type="inferred from homology"/>
<dbReference type="NCBIfam" id="TIGR00040">
    <property type="entry name" value="yfcE"/>
    <property type="match status" value="1"/>
</dbReference>
<dbReference type="Pfam" id="PF12850">
    <property type="entry name" value="Metallophos_2"/>
    <property type="match status" value="1"/>
</dbReference>
<dbReference type="InterPro" id="IPR029052">
    <property type="entry name" value="Metallo-depent_PP-like"/>
</dbReference>
<dbReference type="AlphaFoldDB" id="A0A498R8K9"/>
<dbReference type="InterPro" id="IPR000979">
    <property type="entry name" value="Phosphodiesterase_MJ0936/Vps29"/>
</dbReference>
<dbReference type="SUPFAM" id="SSF56300">
    <property type="entry name" value="Metallo-dependent phosphatases"/>
    <property type="match status" value="1"/>
</dbReference>
<evidence type="ECO:0000259" key="5">
    <source>
        <dbReference type="Pfam" id="PF12850"/>
    </source>
</evidence>
<feature type="domain" description="Calcineurin-like phosphoesterase" evidence="5">
    <location>
        <begin position="1"/>
        <end position="146"/>
    </location>
</feature>
<dbReference type="EC" id="3.1.4.-" evidence="4"/>
<keyword evidence="7" id="KW-1185">Reference proteome</keyword>
<gene>
    <name evidence="6" type="ORF">LUCI_1746</name>
</gene>
<dbReference type="GO" id="GO:0016787">
    <property type="term" value="F:hydrolase activity"/>
    <property type="evidence" value="ECO:0007669"/>
    <property type="project" value="UniProtKB-UniRule"/>
</dbReference>